<feature type="non-terminal residue" evidence="1">
    <location>
        <position position="1"/>
    </location>
</feature>
<accession>A0A2G9TEB3</accession>
<gene>
    <name evidence="1" type="ORF">TELCIR_22912</name>
</gene>
<name>A0A2G9TEB3_TELCI</name>
<sequence>RICDLIENIGNIHYPTLAISLSSLTFLIFGKEFISPWLSTAFHFPIPFDLVLSGALDNVKTEEVKR</sequence>
<reference evidence="1 2" key="1">
    <citation type="submission" date="2015-09" db="EMBL/GenBank/DDBJ databases">
        <title>Draft genome of the parasitic nematode Teladorsagia circumcincta isolate WARC Sus (inbred).</title>
        <authorList>
            <person name="Mitreva M."/>
        </authorList>
    </citation>
    <scope>NUCLEOTIDE SEQUENCE [LARGE SCALE GENOMIC DNA]</scope>
    <source>
        <strain evidence="1 2">S</strain>
    </source>
</reference>
<keyword evidence="2" id="KW-1185">Reference proteome</keyword>
<organism evidence="1 2">
    <name type="scientific">Teladorsagia circumcincta</name>
    <name type="common">Brown stomach worm</name>
    <name type="synonym">Ostertagia circumcincta</name>
    <dbReference type="NCBI Taxonomy" id="45464"/>
    <lineage>
        <taxon>Eukaryota</taxon>
        <taxon>Metazoa</taxon>
        <taxon>Ecdysozoa</taxon>
        <taxon>Nematoda</taxon>
        <taxon>Chromadorea</taxon>
        <taxon>Rhabditida</taxon>
        <taxon>Rhabditina</taxon>
        <taxon>Rhabditomorpha</taxon>
        <taxon>Strongyloidea</taxon>
        <taxon>Trichostrongylidae</taxon>
        <taxon>Teladorsagia</taxon>
    </lineage>
</organism>
<dbReference type="Proteomes" id="UP000230423">
    <property type="component" value="Unassembled WGS sequence"/>
</dbReference>
<dbReference type="AlphaFoldDB" id="A0A2G9TEB3"/>
<evidence type="ECO:0000313" key="2">
    <source>
        <dbReference type="Proteomes" id="UP000230423"/>
    </source>
</evidence>
<dbReference type="OrthoDB" id="288203at2759"/>
<protein>
    <submittedName>
        <fullName evidence="1">Uncharacterized protein</fullName>
    </submittedName>
</protein>
<evidence type="ECO:0000313" key="1">
    <source>
        <dbReference type="EMBL" id="PIO55700.1"/>
    </source>
</evidence>
<proteinExistence type="predicted"/>
<dbReference type="EMBL" id="KZ384607">
    <property type="protein sequence ID" value="PIO55700.1"/>
    <property type="molecule type" value="Genomic_DNA"/>
</dbReference>